<feature type="domain" description="SAP" evidence="1">
    <location>
        <begin position="267"/>
        <end position="301"/>
    </location>
</feature>
<dbReference type="PANTHER" id="PTHR36015">
    <property type="entry name" value="HOLLIDAY JUNCTION RESOLVASE MOC1, CHLOROPLASTIC-RELATED"/>
    <property type="match status" value="1"/>
</dbReference>
<reference evidence="2" key="1">
    <citation type="submission" date="2017-04" db="EMBL/GenBank/DDBJ databases">
        <title>Population genomics of picophytoplankton unveils novel chromosome hypervariability.</title>
        <authorList>
            <consortium name="DOE Joint Genome Institute"/>
            <person name="Blanc-Mathieu R."/>
            <person name="Krasovec M."/>
            <person name="Hebrard M."/>
            <person name="Yau S."/>
            <person name="Desgranges E."/>
            <person name="Martin J."/>
            <person name="Schackwitz W."/>
            <person name="Kuo A."/>
            <person name="Salin G."/>
            <person name="Donnadieu C."/>
            <person name="Desdevises Y."/>
            <person name="Sanchez-Ferandin S."/>
            <person name="Moreau H."/>
            <person name="Rivals E."/>
            <person name="Grigoriev I.V."/>
            <person name="Grimsley N."/>
            <person name="Eyre-Walker A."/>
            <person name="Piganeau G."/>
        </authorList>
    </citation>
    <scope>NUCLEOTIDE SEQUENCE [LARGE SCALE GENOMIC DNA]</scope>
    <source>
        <strain evidence="2">RCC 1115</strain>
    </source>
</reference>
<dbReference type="EMBL" id="KZ155780">
    <property type="protein sequence ID" value="OUS46814.1"/>
    <property type="molecule type" value="Genomic_DNA"/>
</dbReference>
<dbReference type="InterPro" id="IPR036397">
    <property type="entry name" value="RNaseH_sf"/>
</dbReference>
<dbReference type="Proteomes" id="UP000195557">
    <property type="component" value="Unassembled WGS sequence"/>
</dbReference>
<dbReference type="SMART" id="SM00513">
    <property type="entry name" value="SAP"/>
    <property type="match status" value="1"/>
</dbReference>
<protein>
    <recommendedName>
        <fullName evidence="1">SAP domain-containing protein</fullName>
    </recommendedName>
</protein>
<dbReference type="Gene3D" id="1.10.720.30">
    <property type="entry name" value="SAP domain"/>
    <property type="match status" value="1"/>
</dbReference>
<gene>
    <name evidence="2" type="ORF">BE221DRAFT_191295</name>
</gene>
<dbReference type="GO" id="GO:0003676">
    <property type="term" value="F:nucleic acid binding"/>
    <property type="evidence" value="ECO:0007669"/>
    <property type="project" value="InterPro"/>
</dbReference>
<dbReference type="GO" id="GO:0008821">
    <property type="term" value="F:crossover junction DNA endonuclease activity"/>
    <property type="evidence" value="ECO:0007669"/>
    <property type="project" value="InterPro"/>
</dbReference>
<dbReference type="Gene3D" id="3.30.420.10">
    <property type="entry name" value="Ribonuclease H-like superfamily/Ribonuclease H"/>
    <property type="match status" value="1"/>
</dbReference>
<accession>A0A1Y5IF41</accession>
<proteinExistence type="predicted"/>
<name>A0A1Y5IF41_OSTTA</name>
<evidence type="ECO:0000313" key="2">
    <source>
        <dbReference type="EMBL" id="OUS46814.1"/>
    </source>
</evidence>
<dbReference type="AlphaFoldDB" id="A0A1Y5IF41"/>
<dbReference type="eggNOG" id="ENOG502QR28">
    <property type="taxonomic scope" value="Eukaryota"/>
</dbReference>
<dbReference type="SUPFAM" id="SSF68906">
    <property type="entry name" value="SAP domain"/>
    <property type="match status" value="1"/>
</dbReference>
<organism evidence="2">
    <name type="scientific">Ostreococcus tauri</name>
    <name type="common">Marine green alga</name>
    <dbReference type="NCBI Taxonomy" id="70448"/>
    <lineage>
        <taxon>Eukaryota</taxon>
        <taxon>Viridiplantae</taxon>
        <taxon>Chlorophyta</taxon>
        <taxon>Mamiellophyceae</taxon>
        <taxon>Mamiellales</taxon>
        <taxon>Bathycoccaceae</taxon>
        <taxon>Ostreococcus</taxon>
    </lineage>
</organism>
<dbReference type="Pfam" id="PF02037">
    <property type="entry name" value="SAP"/>
    <property type="match status" value="1"/>
</dbReference>
<dbReference type="InterPro" id="IPR036361">
    <property type="entry name" value="SAP_dom_sf"/>
</dbReference>
<dbReference type="InterPro" id="IPR003034">
    <property type="entry name" value="SAP_dom"/>
</dbReference>
<dbReference type="PROSITE" id="PS50800">
    <property type="entry name" value="SAP"/>
    <property type="match status" value="1"/>
</dbReference>
<dbReference type="InterPro" id="IPR045290">
    <property type="entry name" value="MOC1-like"/>
</dbReference>
<dbReference type="PANTHER" id="PTHR36015:SF6">
    <property type="entry name" value="HOLLIDAY JUNCTION RESOLVASE MOC1, CHLOROPLASTIC-RELATED"/>
    <property type="match status" value="1"/>
</dbReference>
<dbReference type="CDD" id="cd22992">
    <property type="entry name" value="MOC1"/>
    <property type="match status" value="1"/>
</dbReference>
<evidence type="ECO:0000259" key="1">
    <source>
        <dbReference type="PROSITE" id="PS50800"/>
    </source>
</evidence>
<sequence>MTVLAGRIVQLAARRASSLTARATSSTSQSSVKSARALVNNRTVTRRASSSDASTSPDVVLGSWIVVGCDSDGNGALCVLTGPSVGAIERVIVRDNPTRTELVNGRARPRLDPEAMTSVVRSLGVPKGTTVYLEEGGVEFGFSAQTAFVQGYNFGLWRGVFAAAELEVRVVKPQAWKAAMGLKSKESTKDDSIAMAKTLFPEIAHELKRKKDHGRAESLLIAAYGHVANGGASADVEDEICARVRAALADRGLVRDEGGALPYFGPYFGMTGEELRTELKRRGAKVSGNKQELILRLETNDEEAKARQSETA</sequence>